<dbReference type="SUPFAM" id="SSF50985">
    <property type="entry name" value="RCC1/BLIP-II"/>
    <property type="match status" value="2"/>
</dbReference>
<dbReference type="PANTHER" id="PTHR46207:SF1">
    <property type="entry name" value="PROTEIN RCC2"/>
    <property type="match status" value="1"/>
</dbReference>
<feature type="region of interest" description="Disordered" evidence="2">
    <location>
        <begin position="93"/>
        <end position="114"/>
    </location>
</feature>
<dbReference type="PROSITE" id="PS00626">
    <property type="entry name" value="RCC1_2"/>
    <property type="match status" value="1"/>
</dbReference>
<feature type="compositionally biased region" description="Low complexity" evidence="2">
    <location>
        <begin position="155"/>
        <end position="171"/>
    </location>
</feature>
<proteinExistence type="predicted"/>
<name>A0ABD3RHX6_9STRA</name>
<gene>
    <name evidence="3" type="ORF">ACHAXA_007222</name>
</gene>
<dbReference type="Pfam" id="PF00415">
    <property type="entry name" value="RCC1"/>
    <property type="match status" value="3"/>
</dbReference>
<keyword evidence="4" id="KW-1185">Reference proteome</keyword>
<dbReference type="Gene3D" id="2.130.10.30">
    <property type="entry name" value="Regulator of chromosome condensation 1/beta-lactamase-inhibitor protein II"/>
    <property type="match status" value="2"/>
</dbReference>
<reference evidence="3 4" key="1">
    <citation type="submission" date="2024-10" db="EMBL/GenBank/DDBJ databases">
        <title>Updated reference genomes for cyclostephanoid diatoms.</title>
        <authorList>
            <person name="Roberts W.R."/>
            <person name="Alverson A.J."/>
        </authorList>
    </citation>
    <scope>NUCLEOTIDE SEQUENCE [LARGE SCALE GENOMIC DNA]</scope>
    <source>
        <strain evidence="3 4">AJA228-03</strain>
    </source>
</reference>
<feature type="region of interest" description="Disordered" evidence="2">
    <location>
        <begin position="132"/>
        <end position="171"/>
    </location>
</feature>
<feature type="compositionally biased region" description="Low complexity" evidence="2">
    <location>
        <begin position="13"/>
        <end position="30"/>
    </location>
</feature>
<dbReference type="InterPro" id="IPR000408">
    <property type="entry name" value="Reg_chr_condens"/>
</dbReference>
<evidence type="ECO:0000313" key="4">
    <source>
        <dbReference type="Proteomes" id="UP001530377"/>
    </source>
</evidence>
<dbReference type="EMBL" id="JALLPB020000225">
    <property type="protein sequence ID" value="KAL3811942.1"/>
    <property type="molecule type" value="Genomic_DNA"/>
</dbReference>
<sequence length="719" mass="73466">MRGGRSKKRIDLPPTSNSPSHPNPTTNKNNMPRKRASASAGGGASTSSTVSDANAIIAPGGGTRADLQRLSRTLDLTVDACLAVMNCEGRGIVGVGGSSSRRGGGDVDSSSSTAAALDPAMMNVWGDFMSEEMDGGGVVPPPTKAGGGESSDVGTAVAAPPSSSLASSSSTAELASGPRVYVLPVRPRMRLSLPPSSSAGKKKSDDEDDDDHYPAPAPGLLAQTGTLDASVPGRSTLTKSSHAHELQSPTILFPSILARAKVALIATSPTACHSVAITEGGIAYGWGRNETGQLGLGCVSSVVPIPTILSAGVGGGEDGEVGFVGAGVGKYHTILVGDDGRAYASGGNLCGQLGINNAGSRGIDRFRRCVVAGGGGDIDGNGGEDGGVKIVQASCGENISALLSSSGHLYTAGSSEFGQLGNGETGEHIVTAGKLAYSNCAKFVRRSVFVQSESDRDGIARSMMTTGAMDSKGKVKCVTLEDAGRIRLSSVSCGRNHLVAVEAPAPGHVPRVFTWGCGDYGCLGHGMQADEYHPRLVGAFRGPVFTNNHPISAVAGGNCTLVLTKIGHVYYVGRHKSTGEATMRPSLIDALANNGHLVTCVGAGSQTVFCSTRGGVTVSWGNGSLGELGYGKDEKKSSAKPEFVSGLDSCIVTSVACGMGHTLFIVRNDDEEDDKALKKVGTVDECDLGYFLEQIKGKKVDAGADGEPAKKKQKGKGKK</sequence>
<accession>A0ABD3RHX6</accession>
<dbReference type="AlphaFoldDB" id="A0ABD3RHX6"/>
<feature type="compositionally biased region" description="Polar residues" evidence="2">
    <location>
        <begin position="223"/>
        <end position="240"/>
    </location>
</feature>
<feature type="repeat" description="RCC1" evidence="1">
    <location>
        <begin position="615"/>
        <end position="668"/>
    </location>
</feature>
<evidence type="ECO:0000256" key="2">
    <source>
        <dbReference type="SAM" id="MobiDB-lite"/>
    </source>
</evidence>
<dbReference type="InterPro" id="IPR028641">
    <property type="entry name" value="RCC2"/>
</dbReference>
<feature type="repeat" description="RCC1" evidence="1">
    <location>
        <begin position="510"/>
        <end position="566"/>
    </location>
</feature>
<feature type="region of interest" description="Disordered" evidence="2">
    <location>
        <begin position="186"/>
        <end position="244"/>
    </location>
</feature>
<feature type="compositionally biased region" description="Low complexity" evidence="2">
    <location>
        <begin position="186"/>
        <end position="199"/>
    </location>
</feature>
<dbReference type="PRINTS" id="PR00633">
    <property type="entry name" value="RCCNDNSATION"/>
</dbReference>
<dbReference type="PROSITE" id="PS50012">
    <property type="entry name" value="RCC1_3"/>
    <property type="match status" value="3"/>
</dbReference>
<evidence type="ECO:0000313" key="3">
    <source>
        <dbReference type="EMBL" id="KAL3811942.1"/>
    </source>
</evidence>
<evidence type="ECO:0000256" key="1">
    <source>
        <dbReference type="PROSITE-ProRule" id="PRU00235"/>
    </source>
</evidence>
<protein>
    <recommendedName>
        <fullName evidence="5">Regulator of chromosome condensation</fullName>
    </recommendedName>
</protein>
<dbReference type="PANTHER" id="PTHR46207">
    <property type="entry name" value="PROTEIN RCC2"/>
    <property type="match status" value="1"/>
</dbReference>
<organism evidence="3 4">
    <name type="scientific">Cyclostephanos tholiformis</name>
    <dbReference type="NCBI Taxonomy" id="382380"/>
    <lineage>
        <taxon>Eukaryota</taxon>
        <taxon>Sar</taxon>
        <taxon>Stramenopiles</taxon>
        <taxon>Ochrophyta</taxon>
        <taxon>Bacillariophyta</taxon>
        <taxon>Coscinodiscophyceae</taxon>
        <taxon>Thalassiosirophycidae</taxon>
        <taxon>Stephanodiscales</taxon>
        <taxon>Stephanodiscaceae</taxon>
        <taxon>Cyclostephanos</taxon>
    </lineage>
</organism>
<evidence type="ECO:0008006" key="5">
    <source>
        <dbReference type="Google" id="ProtNLM"/>
    </source>
</evidence>
<dbReference type="Proteomes" id="UP001530377">
    <property type="component" value="Unassembled WGS sequence"/>
</dbReference>
<comment type="caution">
    <text evidence="3">The sequence shown here is derived from an EMBL/GenBank/DDBJ whole genome shotgun (WGS) entry which is preliminary data.</text>
</comment>
<feature type="repeat" description="RCC1" evidence="1">
    <location>
        <begin position="281"/>
        <end position="339"/>
    </location>
</feature>
<feature type="region of interest" description="Disordered" evidence="2">
    <location>
        <begin position="1"/>
        <end position="49"/>
    </location>
</feature>
<dbReference type="InterPro" id="IPR009091">
    <property type="entry name" value="RCC1/BLIP-II"/>
</dbReference>